<comment type="caution">
    <text evidence="1">The sequence shown here is derived from an EMBL/GenBank/DDBJ whole genome shotgun (WGS) entry which is preliminary data.</text>
</comment>
<dbReference type="PANTHER" id="PTHR12631">
    <property type="entry name" value="ALPHA-L-IDURONIDASE"/>
    <property type="match status" value="1"/>
</dbReference>
<evidence type="ECO:0000313" key="2">
    <source>
        <dbReference type="Proteomes" id="UP001156441"/>
    </source>
</evidence>
<proteinExistence type="predicted"/>
<evidence type="ECO:0000313" key="1">
    <source>
        <dbReference type="EMBL" id="MCT2587643.1"/>
    </source>
</evidence>
<dbReference type="Proteomes" id="UP001156441">
    <property type="component" value="Unassembled WGS sequence"/>
</dbReference>
<organism evidence="1 2">
    <name type="scientific">Actinophytocola gossypii</name>
    <dbReference type="NCBI Taxonomy" id="2812003"/>
    <lineage>
        <taxon>Bacteria</taxon>
        <taxon>Bacillati</taxon>
        <taxon>Actinomycetota</taxon>
        <taxon>Actinomycetes</taxon>
        <taxon>Pseudonocardiales</taxon>
        <taxon>Pseudonocardiaceae</taxon>
    </lineage>
</organism>
<evidence type="ECO:0008006" key="3">
    <source>
        <dbReference type="Google" id="ProtNLM"/>
    </source>
</evidence>
<dbReference type="SUPFAM" id="SSF51445">
    <property type="entry name" value="(Trans)glycosidases"/>
    <property type="match status" value="1"/>
</dbReference>
<keyword evidence="2" id="KW-1185">Reference proteome</keyword>
<dbReference type="InterPro" id="IPR051923">
    <property type="entry name" value="Glycosyl_Hydrolase_39"/>
</dbReference>
<gene>
    <name evidence="1" type="ORF">JT362_31440</name>
</gene>
<sequence length="469" mass="52268">MTTLAKGTDLRLGVVRGISYGMYGEPERFVPQVRRLGAGLVRVYVYWSQIEPRPNRFTFDVVDALFEQLDGTEEVWVTVCSSSTWATRTPTTLLPPSPAKSLKRYQKFLRRLVEHCAGRVHYWQCDNEPSDNAMLWAGTAEEYVRQLAVLHGVVRETDPAAAVVLGGAPFLLPMYPPESHERRFFDVLLRTGGDHFDLFDVHLYGPATAIPEHVETVRGLMREYGYEKPVVVGEYNGPWPALFQDAMAVLAGPANAAGEGGRPAERAAMVELYERRDTLPPTLRMFMSGCEPELERKRYRIACREIVMRNLLAFSAGVRRTVLWNLAPEAPGFANPLSMMDIMFRTFALMDFAGHELAVRHPSADAFELVARALAGAEAVRRVDVPDRADQYLFEVDRPGRGPLLVTWLDRDPFTGEDEPDVELDLPWSEPSAHAVDALGATPAAEVLAGRVRLPVGVTPVFVTRSEGS</sequence>
<accession>A0ABT2JIQ4</accession>
<protein>
    <recommendedName>
        <fullName evidence="3">Glycoside hydrolase family 5 domain-containing protein</fullName>
    </recommendedName>
</protein>
<dbReference type="InterPro" id="IPR017853">
    <property type="entry name" value="GH"/>
</dbReference>
<dbReference type="RefSeq" id="WP_260195555.1">
    <property type="nucleotide sequence ID" value="NZ_JAFFZE010000027.1"/>
</dbReference>
<dbReference type="Gene3D" id="3.20.20.80">
    <property type="entry name" value="Glycosidases"/>
    <property type="match status" value="1"/>
</dbReference>
<reference evidence="1 2" key="1">
    <citation type="submission" date="2021-02" db="EMBL/GenBank/DDBJ databases">
        <title>Actinophytocola xerophila sp. nov., isolated from soil of cotton cropping field.</title>
        <authorList>
            <person name="Huang R."/>
            <person name="Chen X."/>
            <person name="Ge X."/>
            <person name="Liu W."/>
        </authorList>
    </citation>
    <scope>NUCLEOTIDE SEQUENCE [LARGE SCALE GENOMIC DNA]</scope>
    <source>
        <strain evidence="1 2">S1-96</strain>
    </source>
</reference>
<dbReference type="PANTHER" id="PTHR12631:SF10">
    <property type="entry name" value="BETA-XYLOSIDASE-LIKE PROTEIN-RELATED"/>
    <property type="match status" value="1"/>
</dbReference>
<dbReference type="EMBL" id="JAFFZE010000027">
    <property type="protein sequence ID" value="MCT2587643.1"/>
    <property type="molecule type" value="Genomic_DNA"/>
</dbReference>
<name>A0ABT2JIQ4_9PSEU</name>